<proteinExistence type="predicted"/>
<protein>
    <submittedName>
        <fullName evidence="1">Uncharacterized protein</fullName>
    </submittedName>
</protein>
<reference evidence="1 2" key="1">
    <citation type="submission" date="2017-07" db="EMBL/GenBank/DDBJ databases">
        <title>Phylogenetic study on the rhizospheric bacterium Ochrobactrum sp. A44.</title>
        <authorList>
            <person name="Krzyzanowska D.M."/>
            <person name="Ossowicki A."/>
            <person name="Rajewska M."/>
            <person name="Maciag T."/>
            <person name="Kaczynski Z."/>
            <person name="Czerwicka M."/>
            <person name="Jafra S."/>
        </authorList>
    </citation>
    <scope>NUCLEOTIDE SEQUENCE [LARGE SCALE GENOMIC DNA]</scope>
    <source>
        <strain evidence="1 2">A44</strain>
    </source>
</reference>
<name>A0A248UCD3_9HYPH</name>
<evidence type="ECO:0000313" key="1">
    <source>
        <dbReference type="EMBL" id="ASV84326.1"/>
    </source>
</evidence>
<sequence length="52" mass="5611">MLGFKSEAAAGIKLAVILKLFHMMRKQQAGHLCRNDSALAQAATHCITELTA</sequence>
<dbReference type="EMBL" id="CP022603">
    <property type="protein sequence ID" value="ASV84326.1"/>
    <property type="molecule type" value="Genomic_DNA"/>
</dbReference>
<dbReference type="AlphaFoldDB" id="A0A248UCD3"/>
<evidence type="ECO:0000313" key="2">
    <source>
        <dbReference type="Proteomes" id="UP000215256"/>
    </source>
</evidence>
<organism evidence="1 2">
    <name type="scientific">Ochrobactrum quorumnocens</name>
    <dbReference type="NCBI Taxonomy" id="271865"/>
    <lineage>
        <taxon>Bacteria</taxon>
        <taxon>Pseudomonadati</taxon>
        <taxon>Pseudomonadota</taxon>
        <taxon>Alphaproteobacteria</taxon>
        <taxon>Hyphomicrobiales</taxon>
        <taxon>Brucellaceae</taxon>
        <taxon>Brucella/Ochrobactrum group</taxon>
        <taxon>Ochrobactrum</taxon>
    </lineage>
</organism>
<accession>A0A248UCD3</accession>
<gene>
    <name evidence="1" type="ORF">CES85_5120</name>
</gene>
<dbReference type="KEGG" id="och:CES85_5120"/>
<dbReference type="Proteomes" id="UP000215256">
    <property type="component" value="Chromosome 2"/>
</dbReference>